<dbReference type="GO" id="GO:0045259">
    <property type="term" value="C:proton-transporting ATP synthase complex"/>
    <property type="evidence" value="ECO:0007669"/>
    <property type="project" value="InterPro"/>
</dbReference>
<sequence>MTESRNDSPCSSCPTNMFWRAAGLNYVRYSKIAAEVTRKCTQASKAPKKGEATLKVTAWEAGKPKKIE</sequence>
<dbReference type="GO" id="GO:0005743">
    <property type="term" value="C:mitochondrial inner membrane"/>
    <property type="evidence" value="ECO:0007669"/>
    <property type="project" value="InterPro"/>
</dbReference>
<comment type="similarity">
    <text evidence="1">Belongs to the eukaryotic ATPase epsilon family.</text>
</comment>
<dbReference type="Proteomes" id="UP000095287">
    <property type="component" value="Unplaced"/>
</dbReference>
<dbReference type="Pfam" id="PF04627">
    <property type="entry name" value="ATP-synt_Eps"/>
    <property type="match status" value="1"/>
</dbReference>
<dbReference type="InterPro" id="IPR006721">
    <property type="entry name" value="ATP_synth_F1_esu_mt"/>
</dbReference>
<reference evidence="3" key="1">
    <citation type="submission" date="2016-11" db="UniProtKB">
        <authorList>
            <consortium name="WormBaseParasite"/>
        </authorList>
    </citation>
    <scope>IDENTIFICATION</scope>
</reference>
<evidence type="ECO:0000256" key="1">
    <source>
        <dbReference type="ARBA" id="ARBA00009502"/>
    </source>
</evidence>
<dbReference type="CDD" id="cd12153">
    <property type="entry name" value="F1-ATPase_epsilon"/>
    <property type="match status" value="1"/>
</dbReference>
<dbReference type="InterPro" id="IPR036742">
    <property type="entry name" value="ATP_synth_F1_esu_sf_mt"/>
</dbReference>
<dbReference type="PANTHER" id="PTHR12448:SF0">
    <property type="entry name" value="ATP SYNTHASE SUBUNIT EPSILON, MITOCHONDRIAL"/>
    <property type="match status" value="1"/>
</dbReference>
<keyword evidence="2" id="KW-1185">Reference proteome</keyword>
<dbReference type="WBParaSite" id="L893_g15444.t1">
    <property type="protein sequence ID" value="L893_g15444.t1"/>
    <property type="gene ID" value="L893_g15444"/>
</dbReference>
<accession>A0A1I7YED7</accession>
<protein>
    <submittedName>
        <fullName evidence="3">ATP synthase subunit epsilon, mitochondrial</fullName>
    </submittedName>
</protein>
<dbReference type="AlphaFoldDB" id="A0A1I7YED7"/>
<dbReference type="PANTHER" id="PTHR12448">
    <property type="entry name" value="ATP SYNTHASE EPSILON CHAIN, MITOCHONDRIAL"/>
    <property type="match status" value="1"/>
</dbReference>
<evidence type="ECO:0000313" key="2">
    <source>
        <dbReference type="Proteomes" id="UP000095287"/>
    </source>
</evidence>
<name>A0A1I7YED7_9BILA</name>
<organism evidence="2 3">
    <name type="scientific">Steinernema glaseri</name>
    <dbReference type="NCBI Taxonomy" id="37863"/>
    <lineage>
        <taxon>Eukaryota</taxon>
        <taxon>Metazoa</taxon>
        <taxon>Ecdysozoa</taxon>
        <taxon>Nematoda</taxon>
        <taxon>Chromadorea</taxon>
        <taxon>Rhabditida</taxon>
        <taxon>Tylenchina</taxon>
        <taxon>Panagrolaimomorpha</taxon>
        <taxon>Strongyloidoidea</taxon>
        <taxon>Steinernematidae</taxon>
        <taxon>Steinernema</taxon>
    </lineage>
</organism>
<dbReference type="SUPFAM" id="SSF48690">
    <property type="entry name" value="Epsilon subunit of mitochondrial F1F0-ATP synthase"/>
    <property type="match status" value="1"/>
</dbReference>
<dbReference type="GO" id="GO:0046933">
    <property type="term" value="F:proton-transporting ATP synthase activity, rotational mechanism"/>
    <property type="evidence" value="ECO:0007669"/>
    <property type="project" value="InterPro"/>
</dbReference>
<dbReference type="GO" id="GO:0042776">
    <property type="term" value="P:proton motive force-driven mitochondrial ATP synthesis"/>
    <property type="evidence" value="ECO:0007669"/>
    <property type="project" value="TreeGrafter"/>
</dbReference>
<evidence type="ECO:0000313" key="3">
    <source>
        <dbReference type="WBParaSite" id="L893_g15444.t1"/>
    </source>
</evidence>
<dbReference type="Gene3D" id="1.10.1620.20">
    <property type="entry name" value="ATP synthase, F1 complex, epsilon subunit superfamily, mitochondrial"/>
    <property type="match status" value="1"/>
</dbReference>
<proteinExistence type="inferred from homology"/>